<keyword evidence="3" id="KW-1185">Reference proteome</keyword>
<evidence type="ECO:0000256" key="1">
    <source>
        <dbReference type="SAM" id="MobiDB-lite"/>
    </source>
</evidence>
<feature type="region of interest" description="Disordered" evidence="1">
    <location>
        <begin position="1"/>
        <end position="24"/>
    </location>
</feature>
<dbReference type="EMBL" id="JAMQCR010000001">
    <property type="protein sequence ID" value="MCM2532253.1"/>
    <property type="molecule type" value="Genomic_DNA"/>
</dbReference>
<proteinExistence type="predicted"/>
<reference evidence="2 3" key="1">
    <citation type="submission" date="2022-06" db="EMBL/GenBank/DDBJ databases">
        <authorList>
            <person name="Jeon C.O."/>
        </authorList>
    </citation>
    <scope>NUCLEOTIDE SEQUENCE [LARGE SCALE GENOMIC DNA]</scope>
    <source>
        <strain evidence="2 3">KCTC 13943</strain>
    </source>
</reference>
<organism evidence="2 3">
    <name type="scientific">Neobacillus pocheonensis</name>
    <dbReference type="NCBI Taxonomy" id="363869"/>
    <lineage>
        <taxon>Bacteria</taxon>
        <taxon>Bacillati</taxon>
        <taxon>Bacillota</taxon>
        <taxon>Bacilli</taxon>
        <taxon>Bacillales</taxon>
        <taxon>Bacillaceae</taxon>
        <taxon>Neobacillus</taxon>
    </lineage>
</organism>
<protein>
    <submittedName>
        <fullName evidence="2">Uncharacterized protein</fullName>
    </submittedName>
</protein>
<gene>
    <name evidence="2" type="ORF">NDK43_07390</name>
</gene>
<sequence length="68" mass="7249">MSNQTNNNNRRNDQSFSENVKDTAGAAFHGVHSALEATENAAMSAVDATANAVNNLTENANEEENPLD</sequence>
<evidence type="ECO:0000313" key="2">
    <source>
        <dbReference type="EMBL" id="MCM2532253.1"/>
    </source>
</evidence>
<accession>A0ABT0W9K5</accession>
<evidence type="ECO:0000313" key="3">
    <source>
        <dbReference type="Proteomes" id="UP001523262"/>
    </source>
</evidence>
<comment type="caution">
    <text evidence="2">The sequence shown here is derived from an EMBL/GenBank/DDBJ whole genome shotgun (WGS) entry which is preliminary data.</text>
</comment>
<dbReference type="Proteomes" id="UP001523262">
    <property type="component" value="Unassembled WGS sequence"/>
</dbReference>
<name>A0ABT0W9K5_9BACI</name>